<organism evidence="1 2">
    <name type="scientific">Kribbella koreensis</name>
    <dbReference type="NCBI Taxonomy" id="57909"/>
    <lineage>
        <taxon>Bacteria</taxon>
        <taxon>Bacillati</taxon>
        <taxon>Actinomycetota</taxon>
        <taxon>Actinomycetes</taxon>
        <taxon>Propionibacteriales</taxon>
        <taxon>Kribbellaceae</taxon>
        <taxon>Kribbella</taxon>
    </lineage>
</organism>
<keyword evidence="2" id="KW-1185">Reference proteome</keyword>
<evidence type="ECO:0000313" key="1">
    <source>
        <dbReference type="EMBL" id="GAA0929546.1"/>
    </source>
</evidence>
<comment type="caution">
    <text evidence="1">The sequence shown here is derived from an EMBL/GenBank/DDBJ whole genome shotgun (WGS) entry which is preliminary data.</text>
</comment>
<dbReference type="Proteomes" id="UP001500542">
    <property type="component" value="Unassembled WGS sequence"/>
</dbReference>
<evidence type="ECO:0008006" key="3">
    <source>
        <dbReference type="Google" id="ProtNLM"/>
    </source>
</evidence>
<proteinExistence type="predicted"/>
<gene>
    <name evidence="1" type="ORF">GCM10009554_11980</name>
</gene>
<dbReference type="RefSeq" id="WP_343965627.1">
    <property type="nucleotide sequence ID" value="NZ_BAAAHK010000003.1"/>
</dbReference>
<dbReference type="EMBL" id="BAAAHK010000003">
    <property type="protein sequence ID" value="GAA0929546.1"/>
    <property type="molecule type" value="Genomic_DNA"/>
</dbReference>
<evidence type="ECO:0000313" key="2">
    <source>
        <dbReference type="Proteomes" id="UP001500542"/>
    </source>
</evidence>
<accession>A0ABN1PKH7</accession>
<protein>
    <recommendedName>
        <fullName evidence="3">Histone deacetylase</fullName>
    </recommendedName>
</protein>
<name>A0ABN1PKH7_9ACTN</name>
<sequence>MSSVWYVAYGSNLALNRFRCYVAGGCPAGGTRDYLGCRDPSEPAAILSLQIPGGLVFSGESTVWTGGNAFYDPYADTRVAARAYLITTDQFADVVAQEMRRPPGGPFALALSAVAQTVETAHAMGPGRYETITRVGVRDGLPMLTMTHGEAGTLVPAAPSAAYLRWIAAGLREAHGWDVGRVVDYLGGAVGVRGQWSRDELIAVVGE</sequence>
<dbReference type="Gene3D" id="3.10.490.10">
    <property type="entry name" value="Gamma-glutamyl cyclotransferase-like"/>
    <property type="match status" value="1"/>
</dbReference>
<reference evidence="1 2" key="1">
    <citation type="journal article" date="2019" name="Int. J. Syst. Evol. Microbiol.">
        <title>The Global Catalogue of Microorganisms (GCM) 10K type strain sequencing project: providing services to taxonomists for standard genome sequencing and annotation.</title>
        <authorList>
            <consortium name="The Broad Institute Genomics Platform"/>
            <consortium name="The Broad Institute Genome Sequencing Center for Infectious Disease"/>
            <person name="Wu L."/>
            <person name="Ma J."/>
        </authorList>
    </citation>
    <scope>NUCLEOTIDE SEQUENCE [LARGE SCALE GENOMIC DNA]</scope>
    <source>
        <strain evidence="1 2">JCM 10977</strain>
    </source>
</reference>